<evidence type="ECO:0000313" key="3">
    <source>
        <dbReference type="Proteomes" id="UP000828390"/>
    </source>
</evidence>
<protein>
    <submittedName>
        <fullName evidence="2">Uncharacterized protein</fullName>
    </submittedName>
</protein>
<dbReference type="AlphaFoldDB" id="A0A9D4BHS0"/>
<reference evidence="2" key="1">
    <citation type="journal article" date="2019" name="bioRxiv">
        <title>The Genome of the Zebra Mussel, Dreissena polymorpha: A Resource for Invasive Species Research.</title>
        <authorList>
            <person name="McCartney M.A."/>
            <person name="Auch B."/>
            <person name="Kono T."/>
            <person name="Mallez S."/>
            <person name="Zhang Y."/>
            <person name="Obille A."/>
            <person name="Becker A."/>
            <person name="Abrahante J.E."/>
            <person name="Garbe J."/>
            <person name="Badalamenti J.P."/>
            <person name="Herman A."/>
            <person name="Mangelson H."/>
            <person name="Liachko I."/>
            <person name="Sullivan S."/>
            <person name="Sone E.D."/>
            <person name="Koren S."/>
            <person name="Silverstein K.A.T."/>
            <person name="Beckman K.B."/>
            <person name="Gohl D.M."/>
        </authorList>
    </citation>
    <scope>NUCLEOTIDE SEQUENCE</scope>
    <source>
        <strain evidence="2">Duluth1</strain>
        <tissue evidence="2">Whole animal</tissue>
    </source>
</reference>
<reference evidence="2" key="2">
    <citation type="submission" date="2020-11" db="EMBL/GenBank/DDBJ databases">
        <authorList>
            <person name="McCartney M.A."/>
            <person name="Auch B."/>
            <person name="Kono T."/>
            <person name="Mallez S."/>
            <person name="Becker A."/>
            <person name="Gohl D.M."/>
            <person name="Silverstein K.A.T."/>
            <person name="Koren S."/>
            <person name="Bechman K.B."/>
            <person name="Herman A."/>
            <person name="Abrahante J.E."/>
            <person name="Garbe J."/>
        </authorList>
    </citation>
    <scope>NUCLEOTIDE SEQUENCE</scope>
    <source>
        <strain evidence="2">Duluth1</strain>
        <tissue evidence="2">Whole animal</tissue>
    </source>
</reference>
<evidence type="ECO:0000313" key="2">
    <source>
        <dbReference type="EMBL" id="KAH3696040.1"/>
    </source>
</evidence>
<gene>
    <name evidence="2" type="ORF">DPMN_083502</name>
</gene>
<proteinExistence type="predicted"/>
<comment type="caution">
    <text evidence="2">The sequence shown here is derived from an EMBL/GenBank/DDBJ whole genome shotgun (WGS) entry which is preliminary data.</text>
</comment>
<sequence length="68" mass="7547">MTNNNTLQVFLVIAIVLINGAYGFEKRCYHDDNDDADVYTLVMRAQFFTGDAMQIIALNGISNAPTNC</sequence>
<name>A0A9D4BHS0_DREPO</name>
<accession>A0A9D4BHS0</accession>
<keyword evidence="1" id="KW-0732">Signal</keyword>
<feature type="signal peptide" evidence="1">
    <location>
        <begin position="1"/>
        <end position="23"/>
    </location>
</feature>
<keyword evidence="3" id="KW-1185">Reference proteome</keyword>
<organism evidence="2 3">
    <name type="scientific">Dreissena polymorpha</name>
    <name type="common">Zebra mussel</name>
    <name type="synonym">Mytilus polymorpha</name>
    <dbReference type="NCBI Taxonomy" id="45954"/>
    <lineage>
        <taxon>Eukaryota</taxon>
        <taxon>Metazoa</taxon>
        <taxon>Spiralia</taxon>
        <taxon>Lophotrochozoa</taxon>
        <taxon>Mollusca</taxon>
        <taxon>Bivalvia</taxon>
        <taxon>Autobranchia</taxon>
        <taxon>Heteroconchia</taxon>
        <taxon>Euheterodonta</taxon>
        <taxon>Imparidentia</taxon>
        <taxon>Neoheterodontei</taxon>
        <taxon>Myida</taxon>
        <taxon>Dreissenoidea</taxon>
        <taxon>Dreissenidae</taxon>
        <taxon>Dreissena</taxon>
    </lineage>
</organism>
<dbReference type="Proteomes" id="UP000828390">
    <property type="component" value="Unassembled WGS sequence"/>
</dbReference>
<dbReference type="EMBL" id="JAIWYP010000016">
    <property type="protein sequence ID" value="KAH3696040.1"/>
    <property type="molecule type" value="Genomic_DNA"/>
</dbReference>
<feature type="chain" id="PRO_5038911148" evidence="1">
    <location>
        <begin position="24"/>
        <end position="68"/>
    </location>
</feature>
<evidence type="ECO:0000256" key="1">
    <source>
        <dbReference type="SAM" id="SignalP"/>
    </source>
</evidence>